<evidence type="ECO:0000313" key="2">
    <source>
        <dbReference type="Proteomes" id="UP000199074"/>
    </source>
</evidence>
<gene>
    <name evidence="1" type="ORF">SAMN05216456_2441</name>
</gene>
<dbReference type="RefSeq" id="WP_092424906.1">
    <property type="nucleotide sequence ID" value="NZ_FPCK01000002.1"/>
</dbReference>
<sequence length="92" mass="10528">MIRSFRHKGLAELWETGRTGKVDAKLVVRVKRRLTALDAAGVPEDLNVPGFDFHSLRGPPPLRYTIHVDGPWCITFSFDGQDVYNVDFEQYH</sequence>
<dbReference type="InterPro" id="IPR035093">
    <property type="entry name" value="RelE/ParE_toxin_dom_sf"/>
</dbReference>
<proteinExistence type="predicted"/>
<reference evidence="1 2" key="1">
    <citation type="submission" date="2016-10" db="EMBL/GenBank/DDBJ databases">
        <authorList>
            <person name="de Groot N.N."/>
        </authorList>
    </citation>
    <scope>NUCLEOTIDE SEQUENCE [LARGE SCALE GENOMIC DNA]</scope>
    <source>
        <strain evidence="1 2">IPL20</strain>
    </source>
</reference>
<dbReference type="InterPro" id="IPR007711">
    <property type="entry name" value="HigB-1"/>
</dbReference>
<dbReference type="Pfam" id="PF05015">
    <property type="entry name" value="HigB-like_toxin"/>
    <property type="match status" value="1"/>
</dbReference>
<dbReference type="PANTHER" id="PTHR40266:SF2">
    <property type="entry name" value="TOXIN HIGB-1"/>
    <property type="match status" value="1"/>
</dbReference>
<accession>A0A1I7NNX5</accession>
<dbReference type="OrthoDB" id="9801102at2"/>
<dbReference type="AlphaFoldDB" id="A0A1I7NNX5"/>
<dbReference type="EMBL" id="FPCK01000002">
    <property type="protein sequence ID" value="SFV36348.1"/>
    <property type="molecule type" value="Genomic_DNA"/>
</dbReference>
<organism evidence="1 2">
    <name type="scientific">Devosia crocina</name>
    <dbReference type="NCBI Taxonomy" id="429728"/>
    <lineage>
        <taxon>Bacteria</taxon>
        <taxon>Pseudomonadati</taxon>
        <taxon>Pseudomonadota</taxon>
        <taxon>Alphaproteobacteria</taxon>
        <taxon>Hyphomicrobiales</taxon>
        <taxon>Devosiaceae</taxon>
        <taxon>Devosia</taxon>
    </lineage>
</organism>
<dbReference type="Proteomes" id="UP000199074">
    <property type="component" value="Unassembled WGS sequence"/>
</dbReference>
<dbReference type="SUPFAM" id="SSF143011">
    <property type="entry name" value="RelE-like"/>
    <property type="match status" value="1"/>
</dbReference>
<dbReference type="Gene3D" id="3.30.2310.20">
    <property type="entry name" value="RelE-like"/>
    <property type="match status" value="1"/>
</dbReference>
<evidence type="ECO:0000313" key="1">
    <source>
        <dbReference type="EMBL" id="SFV36348.1"/>
    </source>
</evidence>
<protein>
    <submittedName>
        <fullName evidence="1">Proteic killer suppression protein</fullName>
    </submittedName>
</protein>
<dbReference type="PANTHER" id="PTHR40266">
    <property type="entry name" value="TOXIN HIGB-1"/>
    <property type="match status" value="1"/>
</dbReference>
<dbReference type="STRING" id="429728.SAMN05216456_2441"/>
<name>A0A1I7NNX5_9HYPH</name>
<keyword evidence="2" id="KW-1185">Reference proteome</keyword>